<accession>A0A238D0Q4</accession>
<feature type="region of interest" description="Disordered" evidence="1">
    <location>
        <begin position="1"/>
        <end position="41"/>
    </location>
</feature>
<evidence type="ECO:0000256" key="1">
    <source>
        <dbReference type="SAM" id="MobiDB-lite"/>
    </source>
</evidence>
<dbReference type="Proteomes" id="UP000214566">
    <property type="component" value="Unassembled WGS sequence"/>
</dbReference>
<evidence type="ECO:0000313" key="2">
    <source>
        <dbReference type="EMBL" id="SBP86815.1"/>
    </source>
</evidence>
<organism evidence="2 3">
    <name type="scientific">Thiomonas delicata</name>
    <name type="common">Thiomonas cuprina</name>
    <dbReference type="NCBI Taxonomy" id="364030"/>
    <lineage>
        <taxon>Bacteria</taxon>
        <taxon>Pseudomonadati</taxon>
        <taxon>Pseudomonadota</taxon>
        <taxon>Betaproteobacteria</taxon>
        <taxon>Burkholderiales</taxon>
        <taxon>Thiomonas</taxon>
    </lineage>
</organism>
<gene>
    <name evidence="2" type="ORF">THIARS_50063</name>
</gene>
<keyword evidence="3" id="KW-1185">Reference proteome</keyword>
<evidence type="ECO:0000313" key="3">
    <source>
        <dbReference type="Proteomes" id="UP000214566"/>
    </source>
</evidence>
<name>A0A238D0Q4_THIDL</name>
<sequence length="122" mass="13276">MPARRAVLRQAADKRRNSTRASAADPESRPHRKRSAASAQLSFRGQVLTDNRHGLAVNVHASTATAYAERDVVATMLGEVPRSHRHLMVGADKGDDTCGLVMACRNIKVSPSCCAQHAPHRR</sequence>
<protein>
    <submittedName>
        <fullName evidence="2">Transposase</fullName>
    </submittedName>
</protein>
<proteinExistence type="predicted"/>
<reference evidence="2 3" key="1">
    <citation type="submission" date="2016-06" db="EMBL/GenBank/DDBJ databases">
        <authorList>
            <person name="Kjaerup R.B."/>
            <person name="Dalgaard T.S."/>
            <person name="Juul-Madsen H.R."/>
        </authorList>
    </citation>
    <scope>NUCLEOTIDE SEQUENCE [LARGE SCALE GENOMIC DNA]</scope>
    <source>
        <strain evidence="2 3">DSM 16361</strain>
    </source>
</reference>
<dbReference type="AlphaFoldDB" id="A0A238D0Q4"/>
<dbReference type="EMBL" id="FLMQ01000045">
    <property type="protein sequence ID" value="SBP86815.1"/>
    <property type="molecule type" value="Genomic_DNA"/>
</dbReference>